<keyword evidence="5" id="KW-0158">Chromosome</keyword>
<evidence type="ECO:0000256" key="2">
    <source>
        <dbReference type="ARBA" id="ARBA00004286"/>
    </source>
</evidence>
<comment type="similarity">
    <text evidence="3">Belongs to the SMC family. SMC5 subfamily.</text>
</comment>
<feature type="coiled-coil region" evidence="10">
    <location>
        <begin position="382"/>
        <end position="413"/>
    </location>
</feature>
<proteinExistence type="inferred from homology"/>
<dbReference type="InParanoid" id="A0A2T3ADX7"/>
<dbReference type="SUPFAM" id="SSF52540">
    <property type="entry name" value="P-loop containing nucleoside triphosphate hydrolases"/>
    <property type="match status" value="2"/>
</dbReference>
<keyword evidence="6" id="KW-0547">Nucleotide-binding</keyword>
<accession>A0A2T3ADX7</accession>
<dbReference type="PANTHER" id="PTHR45916">
    <property type="entry name" value="STRUCTURAL MAINTENANCE OF CHROMOSOMES PROTEIN 5"/>
    <property type="match status" value="1"/>
</dbReference>
<feature type="coiled-coil region" evidence="10">
    <location>
        <begin position="310"/>
        <end position="344"/>
    </location>
</feature>
<feature type="domain" description="RecF/RecN/SMC N-terminal" evidence="11">
    <location>
        <begin position="22"/>
        <end position="1028"/>
    </location>
</feature>
<dbReference type="InterPro" id="IPR003395">
    <property type="entry name" value="RecF/RecN/SMC_N"/>
</dbReference>
<dbReference type="InterPro" id="IPR027417">
    <property type="entry name" value="P-loop_NTPase"/>
</dbReference>
<dbReference type="OrthoDB" id="10254973at2759"/>
<keyword evidence="7" id="KW-0067">ATP-binding</keyword>
<evidence type="ECO:0000313" key="13">
    <source>
        <dbReference type="Proteomes" id="UP000241462"/>
    </source>
</evidence>
<evidence type="ECO:0000256" key="7">
    <source>
        <dbReference type="ARBA" id="ARBA00022840"/>
    </source>
</evidence>
<organism evidence="12 13">
    <name type="scientific">Coniella lustricola</name>
    <dbReference type="NCBI Taxonomy" id="2025994"/>
    <lineage>
        <taxon>Eukaryota</taxon>
        <taxon>Fungi</taxon>
        <taxon>Dikarya</taxon>
        <taxon>Ascomycota</taxon>
        <taxon>Pezizomycotina</taxon>
        <taxon>Sordariomycetes</taxon>
        <taxon>Sordariomycetidae</taxon>
        <taxon>Diaporthales</taxon>
        <taxon>Schizoparmaceae</taxon>
        <taxon>Coniella</taxon>
    </lineage>
</organism>
<dbReference type="FunFam" id="3.40.50.300:FF:001301">
    <property type="entry name" value="Structural maintenance of chromosomes 5"/>
    <property type="match status" value="1"/>
</dbReference>
<feature type="coiled-coil region" evidence="10">
    <location>
        <begin position="877"/>
        <end position="904"/>
    </location>
</feature>
<dbReference type="GO" id="GO:0003697">
    <property type="term" value="F:single-stranded DNA binding"/>
    <property type="evidence" value="ECO:0007669"/>
    <property type="project" value="TreeGrafter"/>
</dbReference>
<evidence type="ECO:0000256" key="5">
    <source>
        <dbReference type="ARBA" id="ARBA00022454"/>
    </source>
</evidence>
<evidence type="ECO:0000256" key="9">
    <source>
        <dbReference type="ARBA" id="ARBA00023242"/>
    </source>
</evidence>
<dbReference type="EMBL" id="KZ678404">
    <property type="protein sequence ID" value="PSR93839.1"/>
    <property type="molecule type" value="Genomic_DNA"/>
</dbReference>
<keyword evidence="13" id="KW-1185">Reference proteome</keyword>
<dbReference type="FunCoup" id="A0A2T3ADX7">
    <property type="interactions" value="985"/>
</dbReference>
<keyword evidence="9" id="KW-0539">Nucleus</keyword>
<evidence type="ECO:0000259" key="11">
    <source>
        <dbReference type="Pfam" id="PF02463"/>
    </source>
</evidence>
<dbReference type="Gene3D" id="3.40.50.300">
    <property type="entry name" value="P-loop containing nucleotide triphosphate hydrolases"/>
    <property type="match status" value="2"/>
</dbReference>
<evidence type="ECO:0000256" key="3">
    <source>
        <dbReference type="ARBA" id="ARBA00010171"/>
    </source>
</evidence>
<evidence type="ECO:0000256" key="6">
    <source>
        <dbReference type="ARBA" id="ARBA00022741"/>
    </source>
</evidence>
<gene>
    <name evidence="12" type="ORF">BD289DRAFT_364326</name>
</gene>
<comment type="subcellular location">
    <subcellularLocation>
        <location evidence="2">Chromosome</location>
    </subcellularLocation>
    <subcellularLocation>
        <location evidence="1">Nucleus</location>
    </subcellularLocation>
</comment>
<dbReference type="GO" id="GO:0005524">
    <property type="term" value="F:ATP binding"/>
    <property type="evidence" value="ECO:0007669"/>
    <property type="project" value="UniProtKB-KW"/>
</dbReference>
<dbReference type="GO" id="GO:0030915">
    <property type="term" value="C:Smc5-Smc6 complex"/>
    <property type="evidence" value="ECO:0007669"/>
    <property type="project" value="TreeGrafter"/>
</dbReference>
<dbReference type="PANTHER" id="PTHR45916:SF1">
    <property type="entry name" value="STRUCTURAL MAINTENANCE OF CHROMOSOMES PROTEIN 5"/>
    <property type="match status" value="1"/>
</dbReference>
<dbReference type="GO" id="GO:0005634">
    <property type="term" value="C:nucleus"/>
    <property type="evidence" value="ECO:0007669"/>
    <property type="project" value="UniProtKB-SubCell"/>
</dbReference>
<evidence type="ECO:0000256" key="8">
    <source>
        <dbReference type="ARBA" id="ARBA00023054"/>
    </source>
</evidence>
<dbReference type="STRING" id="2025994.A0A2T3ADX7"/>
<evidence type="ECO:0000313" key="12">
    <source>
        <dbReference type="EMBL" id="PSR93839.1"/>
    </source>
</evidence>
<feature type="coiled-coil region" evidence="10">
    <location>
        <begin position="771"/>
        <end position="812"/>
    </location>
</feature>
<protein>
    <recommendedName>
        <fullName evidence="4">Structural maintenance of chromosomes protein 5</fullName>
    </recommendedName>
</protein>
<evidence type="ECO:0000256" key="10">
    <source>
        <dbReference type="SAM" id="Coils"/>
    </source>
</evidence>
<evidence type="ECO:0000256" key="1">
    <source>
        <dbReference type="ARBA" id="ARBA00004123"/>
    </source>
</evidence>
<dbReference type="GO" id="GO:0000724">
    <property type="term" value="P:double-strand break repair via homologous recombination"/>
    <property type="evidence" value="ECO:0007669"/>
    <property type="project" value="TreeGrafter"/>
</dbReference>
<feature type="coiled-coil region" evidence="10">
    <location>
        <begin position="635"/>
        <end position="735"/>
    </location>
</feature>
<sequence>MQGNSNSAVNGAPESEFAAGAIVRVMVENFVTYERAEFIPGPNLNMVIGPNGTGKSSLVCAICLGLGYPTSTLGRASSFGEFVKHGKDHAIVEIELQKRPQDRQNYVFRLKINREDNTRQFWLNGKQCRHTDIKTRMQTLRIQIDNLCQFLPQDRVAEFAGLNSIELLSRTLQAAAPEEVIQQQEQLKEMFDRQKESQRSLETEQETLRSLHTRQQGLQADVERLREREQIEQAIQDLQDGRLIIMYNNRKAHFDHLKAQKKKAVVQHRRLEELSAPSLEELNLKQEYKVKIDTALKARRSRATEIEKGVTKALQAVKDVQESIENLENERKAETDSLTSKRQALAAQRTRITQLEGQHKNGSDIETRYNPAEWNHKIRECQNRLENEFKERSRELETTKTELRRQGSRAQAERNAVDQEIRNLDSQEGQRLMHLKKISREVADAYDWLQQHKSEFEKEVFGPPMLSCSVKDKKYSDHIQMGLQRDDFLCFVAQTRADHKKLTQELFQKQNLAVSVRTILTDLSTFRPPLSQEALQGLGLDGYAIDYLEGPRPVLAMLCSEKKLHLTGVGLEELNDEQYQTIRHGAKINSFASGKTYYRINRRKEYGADATSTVTNSIRTANFWTDEPVDASGSKAQLQQKLRKLSEDVHELKAKVEAVHTDQIKLQQKEGEVQEELNKLESDKKEIQREYAKWKALPDKIEVETQRMQTMREDFEEARRNLSSYEDKFDQLTHKKVNLVLQHHEQLGDLREATQAVLEAHTRLIEATSDVASLQERNQGITERLEEQRQNVERLSKELDKFKAEARQSKFEVEAMLGAHNGGTPDTERRDYLLQLITDKTLESIDEDIEAESAKLDLIHDADPGVLRDFEKRTKDIERLQTELANRQANLQKLEDDIQTLRQSWEPGLDEIIRRINDAFSYNFEQINCAGEVGVHKDEDFDKWAIEIKVKFRENETLQKLDQHRQSGGERAVSTIFYLMSLQAMAQAPFRVVDEINQGMDPRNERLVHERMVEIACKEHTSQYFLITPKLLADLRYDERMKVMCIASGEYMPAEGGDLDFAKCIKIKQELMAAV</sequence>
<dbReference type="Pfam" id="PF02463">
    <property type="entry name" value="SMC_N"/>
    <property type="match status" value="1"/>
</dbReference>
<reference evidence="12 13" key="1">
    <citation type="journal article" date="2018" name="Mycol. Prog.">
        <title>Coniella lustricola, a new species from submerged detritus.</title>
        <authorList>
            <person name="Raudabaugh D.B."/>
            <person name="Iturriaga T."/>
            <person name="Carver A."/>
            <person name="Mondo S."/>
            <person name="Pangilinan J."/>
            <person name="Lipzen A."/>
            <person name="He G."/>
            <person name="Amirebrahimi M."/>
            <person name="Grigoriev I.V."/>
            <person name="Miller A.N."/>
        </authorList>
    </citation>
    <scope>NUCLEOTIDE SEQUENCE [LARGE SCALE GENOMIC DNA]</scope>
    <source>
        <strain evidence="12 13">B22-T-1</strain>
    </source>
</reference>
<dbReference type="Proteomes" id="UP000241462">
    <property type="component" value="Unassembled WGS sequence"/>
</dbReference>
<keyword evidence="8 10" id="KW-0175">Coiled coil</keyword>
<evidence type="ECO:0000256" key="4">
    <source>
        <dbReference type="ARBA" id="ARBA00018687"/>
    </source>
</evidence>
<name>A0A2T3ADX7_9PEZI</name>
<dbReference type="AlphaFoldDB" id="A0A2T3ADX7"/>